<evidence type="ECO:0000256" key="3">
    <source>
        <dbReference type="ARBA" id="ARBA00022741"/>
    </source>
</evidence>
<reference evidence="10 11" key="1">
    <citation type="submission" date="2020-08" db="EMBL/GenBank/DDBJ databases">
        <title>Genome public.</title>
        <authorList>
            <person name="Liu C."/>
            <person name="Sun Q."/>
        </authorList>
    </citation>
    <scope>NUCLEOTIDE SEQUENCE [LARGE SCALE GENOMIC DNA]</scope>
    <source>
        <strain evidence="10 11">NSJ-9</strain>
    </source>
</reference>
<dbReference type="Pfam" id="PF00005">
    <property type="entry name" value="ABC_tran"/>
    <property type="match status" value="1"/>
</dbReference>
<dbReference type="EMBL" id="JACOPG010000004">
    <property type="protein sequence ID" value="MBC5687144.1"/>
    <property type="molecule type" value="Genomic_DNA"/>
</dbReference>
<feature type="transmembrane region" description="Helical" evidence="7">
    <location>
        <begin position="427"/>
        <end position="448"/>
    </location>
</feature>
<keyword evidence="6 7" id="KW-0472">Membrane</keyword>
<dbReference type="GO" id="GO:0005524">
    <property type="term" value="F:ATP binding"/>
    <property type="evidence" value="ECO:0007669"/>
    <property type="project" value="UniProtKB-KW"/>
</dbReference>
<keyword evidence="3" id="KW-0547">Nucleotide-binding</keyword>
<dbReference type="RefSeq" id="WP_186854671.1">
    <property type="nucleotide sequence ID" value="NZ_JACOPG010000004.1"/>
</dbReference>
<dbReference type="SUPFAM" id="SSF90123">
    <property type="entry name" value="ABC transporter transmembrane region"/>
    <property type="match status" value="1"/>
</dbReference>
<protein>
    <submittedName>
        <fullName evidence="10">ABC transporter ATP-binding protein</fullName>
    </submittedName>
</protein>
<dbReference type="InterPro" id="IPR036640">
    <property type="entry name" value="ABC1_TM_sf"/>
</dbReference>
<comment type="subcellular location">
    <subcellularLocation>
        <location evidence="1">Cell membrane</location>
        <topology evidence="1">Multi-pass membrane protein</topology>
    </subcellularLocation>
</comment>
<gene>
    <name evidence="10" type="ORF">H8R94_11110</name>
</gene>
<organism evidence="10 11">
    <name type="scientific">Roseburia lenta</name>
    <dbReference type="NCBI Taxonomy" id="2763061"/>
    <lineage>
        <taxon>Bacteria</taxon>
        <taxon>Bacillati</taxon>
        <taxon>Bacillota</taxon>
        <taxon>Clostridia</taxon>
        <taxon>Lachnospirales</taxon>
        <taxon>Lachnospiraceae</taxon>
        <taxon>Roseburia</taxon>
    </lineage>
</organism>
<evidence type="ECO:0000256" key="4">
    <source>
        <dbReference type="ARBA" id="ARBA00022840"/>
    </source>
</evidence>
<dbReference type="SMART" id="SM00382">
    <property type="entry name" value="AAA"/>
    <property type="match status" value="1"/>
</dbReference>
<keyword evidence="2 7" id="KW-0812">Transmembrane</keyword>
<evidence type="ECO:0000313" key="11">
    <source>
        <dbReference type="Proteomes" id="UP000643810"/>
    </source>
</evidence>
<dbReference type="SUPFAM" id="SSF52540">
    <property type="entry name" value="P-loop containing nucleoside triphosphate hydrolases"/>
    <property type="match status" value="1"/>
</dbReference>
<feature type="domain" description="ABC transporter" evidence="8">
    <location>
        <begin position="486"/>
        <end position="721"/>
    </location>
</feature>
<proteinExistence type="predicted"/>
<feature type="transmembrane region" description="Helical" evidence="7">
    <location>
        <begin position="307"/>
        <end position="328"/>
    </location>
</feature>
<feature type="domain" description="ABC transmembrane type-1" evidence="9">
    <location>
        <begin position="198"/>
        <end position="450"/>
    </location>
</feature>
<accession>A0ABR7GIM9</accession>
<dbReference type="InterPro" id="IPR003593">
    <property type="entry name" value="AAA+_ATPase"/>
</dbReference>
<dbReference type="PROSITE" id="PS00211">
    <property type="entry name" value="ABC_TRANSPORTER_1"/>
    <property type="match status" value="1"/>
</dbReference>
<evidence type="ECO:0000256" key="1">
    <source>
        <dbReference type="ARBA" id="ARBA00004651"/>
    </source>
</evidence>
<sequence length="736" mass="81644">MKFLFQNLWERKKAVAIVIVLLIAQALCELSLPNYTADIVDVGIQQNGVDSVAVEKMRQETHNWLLAFMDDDEISYLDACYEKQGETYVLKDEVSEDKDKKTALEKVLQEPMVLTYFMEYGAQASGDSEYASMMGDAAKMQEQLKQLAQAGALTPSSLYDMRAAVTEKFGDLGDTMTDQMSIAMAQQEYEALGYDMHQMQMDYLLRTGGVMILMTLGMLLAAVLLGYVSSRTAADIGRSLRKKVYTSVISFSGKEIDQFSTASLITRCTNDIQQVQMVEVMLLRMVLYAPVLAIGGIIMVTRTDASMSWIIVVAVAVIISVVMVLMKFSMPKFKMMQKLVDRMNLVSREILTGIPVIRAFSREEHEKERFKDANTELMETQLYTSRMMAWMMPIMMLIMNCITVAIVWFGAKGISAGHMQVGDMMAFITYAMVIVMSFLLLTMMSIMLPRAGVAAERIQEVIGTRSSIADAEQLADDEMGDIRGELAFHNVSFAYPNAKDNVLDGLDFEAEPGKTTAIIGSTGCGKSTLLNLIPRLYDVTEGSITLDGVDIRTISQKKLRDAIGYVPQKAVLFSGDIRSNIKYADETISDDRMEEAAAIAQATEFVEEKKKKYDSHIAQGGSNVSGGQKQRLSIARAIAKNPKIYLFDDSFSALDYKTDKALRAALFEHAKDATVIIVAQRISTILHADQILVLDDGKIVGKGTHQELLKQCQAYQEIAASQLSQQEIEKTKGGLA</sequence>
<evidence type="ECO:0000256" key="6">
    <source>
        <dbReference type="ARBA" id="ARBA00023136"/>
    </source>
</evidence>
<comment type="caution">
    <text evidence="10">The sequence shown here is derived from an EMBL/GenBank/DDBJ whole genome shotgun (WGS) entry which is preliminary data.</text>
</comment>
<evidence type="ECO:0000259" key="9">
    <source>
        <dbReference type="PROSITE" id="PS50929"/>
    </source>
</evidence>
<evidence type="ECO:0000259" key="8">
    <source>
        <dbReference type="PROSITE" id="PS50893"/>
    </source>
</evidence>
<dbReference type="InterPro" id="IPR011527">
    <property type="entry name" value="ABC1_TM_dom"/>
</dbReference>
<keyword evidence="5 7" id="KW-1133">Transmembrane helix</keyword>
<keyword evidence="4 10" id="KW-0067">ATP-binding</keyword>
<dbReference type="Gene3D" id="1.20.1560.10">
    <property type="entry name" value="ABC transporter type 1, transmembrane domain"/>
    <property type="match status" value="1"/>
</dbReference>
<keyword evidence="11" id="KW-1185">Reference proteome</keyword>
<evidence type="ECO:0000313" key="10">
    <source>
        <dbReference type="EMBL" id="MBC5687144.1"/>
    </source>
</evidence>
<dbReference type="PROSITE" id="PS50929">
    <property type="entry name" value="ABC_TM1F"/>
    <property type="match status" value="1"/>
</dbReference>
<dbReference type="InterPro" id="IPR003439">
    <property type="entry name" value="ABC_transporter-like_ATP-bd"/>
</dbReference>
<name>A0ABR7GIM9_9FIRM</name>
<feature type="transmembrane region" description="Helical" evidence="7">
    <location>
        <begin position="203"/>
        <end position="228"/>
    </location>
</feature>
<feature type="transmembrane region" description="Helical" evidence="7">
    <location>
        <begin position="282"/>
        <end position="301"/>
    </location>
</feature>
<dbReference type="PANTHER" id="PTHR43394">
    <property type="entry name" value="ATP-DEPENDENT PERMEASE MDL1, MITOCHONDRIAL"/>
    <property type="match status" value="1"/>
</dbReference>
<dbReference type="PANTHER" id="PTHR43394:SF1">
    <property type="entry name" value="ATP-BINDING CASSETTE SUB-FAMILY B MEMBER 10, MITOCHONDRIAL"/>
    <property type="match status" value="1"/>
</dbReference>
<dbReference type="InterPro" id="IPR027417">
    <property type="entry name" value="P-loop_NTPase"/>
</dbReference>
<evidence type="ECO:0000256" key="2">
    <source>
        <dbReference type="ARBA" id="ARBA00022692"/>
    </source>
</evidence>
<dbReference type="PROSITE" id="PS50893">
    <property type="entry name" value="ABC_TRANSPORTER_2"/>
    <property type="match status" value="1"/>
</dbReference>
<dbReference type="CDD" id="cd18548">
    <property type="entry name" value="ABC_6TM_Tm287_like"/>
    <property type="match status" value="1"/>
</dbReference>
<dbReference type="Proteomes" id="UP000643810">
    <property type="component" value="Unassembled WGS sequence"/>
</dbReference>
<dbReference type="Gene3D" id="3.40.50.300">
    <property type="entry name" value="P-loop containing nucleotide triphosphate hydrolases"/>
    <property type="match status" value="1"/>
</dbReference>
<dbReference type="Pfam" id="PF00664">
    <property type="entry name" value="ABC_membrane"/>
    <property type="match status" value="1"/>
</dbReference>
<dbReference type="InterPro" id="IPR039421">
    <property type="entry name" value="Type_1_exporter"/>
</dbReference>
<evidence type="ECO:0000256" key="5">
    <source>
        <dbReference type="ARBA" id="ARBA00022989"/>
    </source>
</evidence>
<evidence type="ECO:0000256" key="7">
    <source>
        <dbReference type="SAM" id="Phobius"/>
    </source>
</evidence>
<feature type="transmembrane region" description="Helical" evidence="7">
    <location>
        <begin position="388"/>
        <end position="411"/>
    </location>
</feature>
<dbReference type="InterPro" id="IPR017871">
    <property type="entry name" value="ABC_transporter-like_CS"/>
</dbReference>